<dbReference type="InterPro" id="IPR053136">
    <property type="entry name" value="UTP_pyrophosphatase-like"/>
</dbReference>
<dbReference type="EMBL" id="BMJM01000004">
    <property type="protein sequence ID" value="GGE09642.1"/>
    <property type="molecule type" value="Genomic_DNA"/>
</dbReference>
<evidence type="ECO:0000313" key="2">
    <source>
        <dbReference type="EMBL" id="GGE09642.1"/>
    </source>
</evidence>
<name>A0A916ZS21_9SPHN</name>
<comment type="caution">
    <text evidence="2">The sequence shown here is derived from an EMBL/GenBank/DDBJ whole genome shotgun (WGS) entry which is preliminary data.</text>
</comment>
<proteinExistence type="predicted"/>
<reference evidence="2" key="1">
    <citation type="journal article" date="2014" name="Int. J. Syst. Evol. Microbiol.">
        <title>Complete genome sequence of Corynebacterium casei LMG S-19264T (=DSM 44701T), isolated from a smear-ripened cheese.</title>
        <authorList>
            <consortium name="US DOE Joint Genome Institute (JGI-PGF)"/>
            <person name="Walter F."/>
            <person name="Albersmeier A."/>
            <person name="Kalinowski J."/>
            <person name="Ruckert C."/>
        </authorList>
    </citation>
    <scope>NUCLEOTIDE SEQUENCE</scope>
    <source>
        <strain evidence="2">CGMCC 1.15519</strain>
    </source>
</reference>
<sequence>MAGRVLPVIAERRRGARGIRLRADSVQGAVRISLPARGGVAEALTLLDRHRDWLAAQVAAWPRALPFVPGAIIPFNGADLHIDWQASHSRTPLVDGDTLHIGGPRAMLPGRVLRWLRATALIDVTVGTHEIAALVGRPVTQVRIGDPRARWGSCASGGRIAYSWRLILAPPEIRRNVVAHEVAHLVHANHGPDFHALLASLDPNGRDCKRWLARHGAGLHWVGRETA</sequence>
<dbReference type="Pfam" id="PF01863">
    <property type="entry name" value="YgjP-like"/>
    <property type="match status" value="1"/>
</dbReference>
<protein>
    <recommendedName>
        <fullName evidence="1">YgjP-like metallopeptidase domain-containing protein</fullName>
    </recommendedName>
</protein>
<keyword evidence="3" id="KW-1185">Reference proteome</keyword>
<dbReference type="PANTHER" id="PTHR30399">
    <property type="entry name" value="UNCHARACTERIZED PROTEIN YGJP"/>
    <property type="match status" value="1"/>
</dbReference>
<evidence type="ECO:0000259" key="1">
    <source>
        <dbReference type="Pfam" id="PF01863"/>
    </source>
</evidence>
<dbReference type="PANTHER" id="PTHR30399:SF1">
    <property type="entry name" value="UTP PYROPHOSPHATASE"/>
    <property type="match status" value="1"/>
</dbReference>
<accession>A0A916ZS21</accession>
<reference evidence="2" key="2">
    <citation type="submission" date="2020-09" db="EMBL/GenBank/DDBJ databases">
        <authorList>
            <person name="Sun Q."/>
            <person name="Zhou Y."/>
        </authorList>
    </citation>
    <scope>NUCLEOTIDE SEQUENCE</scope>
    <source>
        <strain evidence="2">CGMCC 1.15519</strain>
    </source>
</reference>
<dbReference type="RefSeq" id="WP_243450619.1">
    <property type="nucleotide sequence ID" value="NZ_BMJM01000004.1"/>
</dbReference>
<dbReference type="Proteomes" id="UP000635071">
    <property type="component" value="Unassembled WGS sequence"/>
</dbReference>
<dbReference type="Gene3D" id="3.30.2010.10">
    <property type="entry name" value="Metalloproteases ('zincins'), catalytic domain"/>
    <property type="match status" value="1"/>
</dbReference>
<organism evidence="2 3">
    <name type="scientific">Sandarakinorhabdus glacialis</name>
    <dbReference type="NCBI Taxonomy" id="1614636"/>
    <lineage>
        <taxon>Bacteria</taxon>
        <taxon>Pseudomonadati</taxon>
        <taxon>Pseudomonadota</taxon>
        <taxon>Alphaproteobacteria</taxon>
        <taxon>Sphingomonadales</taxon>
        <taxon>Sphingosinicellaceae</taxon>
        <taxon>Sandarakinorhabdus</taxon>
    </lineage>
</organism>
<dbReference type="CDD" id="cd07344">
    <property type="entry name" value="M48_yhfN_like"/>
    <property type="match status" value="1"/>
</dbReference>
<gene>
    <name evidence="2" type="ORF">GCM10011529_14990</name>
</gene>
<feature type="domain" description="YgjP-like metallopeptidase" evidence="1">
    <location>
        <begin position="27"/>
        <end position="215"/>
    </location>
</feature>
<evidence type="ECO:0000313" key="3">
    <source>
        <dbReference type="Proteomes" id="UP000635071"/>
    </source>
</evidence>
<dbReference type="AlphaFoldDB" id="A0A916ZS21"/>
<dbReference type="InterPro" id="IPR002725">
    <property type="entry name" value="YgjP-like_metallopeptidase"/>
</dbReference>